<evidence type="ECO:0000313" key="2">
    <source>
        <dbReference type="Proteomes" id="UP000800092"/>
    </source>
</evidence>
<name>A0A6A6GSV9_VIRVR</name>
<protein>
    <submittedName>
        <fullName evidence="1">Uncharacterized protein</fullName>
    </submittedName>
</protein>
<dbReference type="Proteomes" id="UP000800092">
    <property type="component" value="Unassembled WGS sequence"/>
</dbReference>
<dbReference type="EMBL" id="ML991908">
    <property type="protein sequence ID" value="KAF2228590.1"/>
    <property type="molecule type" value="Genomic_DNA"/>
</dbReference>
<feature type="non-terminal residue" evidence="1">
    <location>
        <position position="111"/>
    </location>
</feature>
<reference evidence="1" key="1">
    <citation type="journal article" date="2020" name="Stud. Mycol.">
        <title>101 Dothideomycetes genomes: a test case for predicting lifestyles and emergence of pathogens.</title>
        <authorList>
            <person name="Haridas S."/>
            <person name="Albert R."/>
            <person name="Binder M."/>
            <person name="Bloem J."/>
            <person name="Labutti K."/>
            <person name="Salamov A."/>
            <person name="Andreopoulos B."/>
            <person name="Baker S."/>
            <person name="Barry K."/>
            <person name="Bills G."/>
            <person name="Bluhm B."/>
            <person name="Cannon C."/>
            <person name="Castanera R."/>
            <person name="Culley D."/>
            <person name="Daum C."/>
            <person name="Ezra D."/>
            <person name="Gonzalez J."/>
            <person name="Henrissat B."/>
            <person name="Kuo A."/>
            <person name="Liang C."/>
            <person name="Lipzen A."/>
            <person name="Lutzoni F."/>
            <person name="Magnuson J."/>
            <person name="Mondo S."/>
            <person name="Nolan M."/>
            <person name="Ohm R."/>
            <person name="Pangilinan J."/>
            <person name="Park H.-J."/>
            <person name="Ramirez L."/>
            <person name="Alfaro M."/>
            <person name="Sun H."/>
            <person name="Tritt A."/>
            <person name="Yoshinaga Y."/>
            <person name="Zwiers L.-H."/>
            <person name="Turgeon B."/>
            <person name="Goodwin S."/>
            <person name="Spatafora J."/>
            <person name="Crous P."/>
            <person name="Grigoriev I."/>
        </authorList>
    </citation>
    <scope>NUCLEOTIDE SEQUENCE</scope>
    <source>
        <strain evidence="1">Tuck. ex Michener</strain>
    </source>
</reference>
<gene>
    <name evidence="1" type="ORF">EV356DRAFT_424831</name>
</gene>
<dbReference type="OrthoDB" id="5282002at2759"/>
<feature type="non-terminal residue" evidence="1">
    <location>
        <position position="1"/>
    </location>
</feature>
<proteinExistence type="predicted"/>
<dbReference type="AlphaFoldDB" id="A0A6A6GSV9"/>
<keyword evidence="2" id="KW-1185">Reference proteome</keyword>
<evidence type="ECO:0000313" key="1">
    <source>
        <dbReference type="EMBL" id="KAF2228590.1"/>
    </source>
</evidence>
<organism evidence="1 2">
    <name type="scientific">Viridothelium virens</name>
    <name type="common">Speckled blister lichen</name>
    <name type="synonym">Trypethelium virens</name>
    <dbReference type="NCBI Taxonomy" id="1048519"/>
    <lineage>
        <taxon>Eukaryota</taxon>
        <taxon>Fungi</taxon>
        <taxon>Dikarya</taxon>
        <taxon>Ascomycota</taxon>
        <taxon>Pezizomycotina</taxon>
        <taxon>Dothideomycetes</taxon>
        <taxon>Dothideomycetes incertae sedis</taxon>
        <taxon>Trypetheliales</taxon>
        <taxon>Trypetheliaceae</taxon>
        <taxon>Viridothelium</taxon>
    </lineage>
</organism>
<sequence length="111" mass="12319">DRLSENLSSLLETLKAHPLYNAATPADRGKIQFACNFVEASKKQLDRLDGQKLDAQDANEAMRYNDVIERCIFAQVLISDMTGSAMDVRGEDPRLTIDFGGDIKAKVDMLV</sequence>
<accession>A0A6A6GSV9</accession>